<accession>A0A834WAY2</accession>
<proteinExistence type="predicted"/>
<gene>
    <name evidence="2" type="ORF">G2W53_028622</name>
</gene>
<dbReference type="AlphaFoldDB" id="A0A834WAY2"/>
<feature type="compositionally biased region" description="Polar residues" evidence="1">
    <location>
        <begin position="44"/>
        <end position="53"/>
    </location>
</feature>
<protein>
    <submittedName>
        <fullName evidence="2">Uncharacterized protein</fullName>
    </submittedName>
</protein>
<feature type="compositionally biased region" description="Basic and acidic residues" evidence="1">
    <location>
        <begin position="1"/>
        <end position="21"/>
    </location>
</feature>
<sequence length="135" mass="15640">MPLHFHEASPKPPYKRSDEALHLPSKKTPTSSPTSNPPRRKLSKTSNSNSHPPSSKDPKEQNRVYTVMKTLFSYLNDTLYKDLRGCLHVENREADGTGSKQICLQDSNFEVEQSRLRILQHWYRDKEIERILGYS</sequence>
<name>A0A834WAY2_9FABA</name>
<reference evidence="2" key="1">
    <citation type="submission" date="2020-09" db="EMBL/GenBank/DDBJ databases">
        <title>Genome-Enabled Discovery of Anthraquinone Biosynthesis in Senna tora.</title>
        <authorList>
            <person name="Kang S.-H."/>
            <person name="Pandey R.P."/>
            <person name="Lee C.-M."/>
            <person name="Sim J.-S."/>
            <person name="Jeong J.-T."/>
            <person name="Choi B.-S."/>
            <person name="Jung M."/>
            <person name="Ginzburg D."/>
            <person name="Zhao K."/>
            <person name="Won S.Y."/>
            <person name="Oh T.-J."/>
            <person name="Yu Y."/>
            <person name="Kim N.-H."/>
            <person name="Lee O.R."/>
            <person name="Lee T.-H."/>
            <person name="Bashyal P."/>
            <person name="Kim T.-S."/>
            <person name="Lee W.-H."/>
            <person name="Kawkins C."/>
            <person name="Kim C.-K."/>
            <person name="Kim J.S."/>
            <person name="Ahn B.O."/>
            <person name="Rhee S.Y."/>
            <person name="Sohng J.K."/>
        </authorList>
    </citation>
    <scope>NUCLEOTIDE SEQUENCE</scope>
    <source>
        <tissue evidence="2">Leaf</tissue>
    </source>
</reference>
<feature type="region of interest" description="Disordered" evidence="1">
    <location>
        <begin position="1"/>
        <end position="62"/>
    </location>
</feature>
<evidence type="ECO:0000256" key="1">
    <source>
        <dbReference type="SAM" id="MobiDB-lite"/>
    </source>
</evidence>
<keyword evidence="3" id="KW-1185">Reference proteome</keyword>
<dbReference type="Proteomes" id="UP000634136">
    <property type="component" value="Unassembled WGS sequence"/>
</dbReference>
<comment type="caution">
    <text evidence="2">The sequence shown here is derived from an EMBL/GenBank/DDBJ whole genome shotgun (WGS) entry which is preliminary data.</text>
</comment>
<dbReference type="EMBL" id="JAAIUW010000009">
    <property type="protein sequence ID" value="KAF7814653.1"/>
    <property type="molecule type" value="Genomic_DNA"/>
</dbReference>
<evidence type="ECO:0000313" key="3">
    <source>
        <dbReference type="Proteomes" id="UP000634136"/>
    </source>
</evidence>
<organism evidence="2 3">
    <name type="scientific">Senna tora</name>
    <dbReference type="NCBI Taxonomy" id="362788"/>
    <lineage>
        <taxon>Eukaryota</taxon>
        <taxon>Viridiplantae</taxon>
        <taxon>Streptophyta</taxon>
        <taxon>Embryophyta</taxon>
        <taxon>Tracheophyta</taxon>
        <taxon>Spermatophyta</taxon>
        <taxon>Magnoliopsida</taxon>
        <taxon>eudicotyledons</taxon>
        <taxon>Gunneridae</taxon>
        <taxon>Pentapetalae</taxon>
        <taxon>rosids</taxon>
        <taxon>fabids</taxon>
        <taxon>Fabales</taxon>
        <taxon>Fabaceae</taxon>
        <taxon>Caesalpinioideae</taxon>
        <taxon>Cassia clade</taxon>
        <taxon>Senna</taxon>
    </lineage>
</organism>
<evidence type="ECO:0000313" key="2">
    <source>
        <dbReference type="EMBL" id="KAF7814653.1"/>
    </source>
</evidence>